<dbReference type="InterPro" id="IPR036866">
    <property type="entry name" value="RibonucZ/Hydroxyglut_hydro"/>
</dbReference>
<proteinExistence type="predicted"/>
<dbReference type="PANTHER" id="PTHR30619">
    <property type="entry name" value="DNA INTERNALIZATION/COMPETENCE PROTEIN COMEC/REC2"/>
    <property type="match status" value="1"/>
</dbReference>
<name>A0ABR6F270_9SPHI</name>
<dbReference type="InterPro" id="IPR001279">
    <property type="entry name" value="Metallo-B-lactamas"/>
</dbReference>
<sequence length="344" mass="38776">MVESTFLNVLCGDAIILRFLGNHGKFVNILIDGGYVKTYQSVLKPQLCKIRDRTEKIDLLILTHCDNDHIGGILSFIRDKDFDHQTFVGEWWANFDVAIGSKEGNISAAQLMMFKDFLLGINQFTKNTYTNLSPSFKLFGAEIILLSPNTTGYTKAVNYIESVSNEISAFRDHLTPIDQLLADVDTEAEEDISITNGSSIAILVKVAAKNFLLLGDAYPSVVVDTLEKLGFNDTNRLNCEWIKIAHHGSKMNTSNALLACIDCDKFIFSVNGLNRSGLPNKETLVRILKKSFRFADQPLYFYFTHNDAMLPKIFASDREELITSLNFNILFPEKNKPLFIQTNY</sequence>
<dbReference type="SUPFAM" id="SSF56281">
    <property type="entry name" value="Metallo-hydrolase/oxidoreductase"/>
    <property type="match status" value="1"/>
</dbReference>
<evidence type="ECO:0000313" key="3">
    <source>
        <dbReference type="Proteomes" id="UP000636110"/>
    </source>
</evidence>
<dbReference type="RefSeq" id="WP_182961600.1">
    <property type="nucleotide sequence ID" value="NZ_WNXC01000010.1"/>
</dbReference>
<dbReference type="InterPro" id="IPR052159">
    <property type="entry name" value="Competence_DNA_uptake"/>
</dbReference>
<protein>
    <submittedName>
        <fullName evidence="2">MBL fold metallo-hydrolase</fullName>
    </submittedName>
</protein>
<reference evidence="2 3" key="1">
    <citation type="submission" date="2019-11" db="EMBL/GenBank/DDBJ databases">
        <title>Description of Pedobacter sp. LMG 31462T.</title>
        <authorList>
            <person name="Carlier A."/>
            <person name="Qi S."/>
            <person name="Vandamme P."/>
        </authorList>
    </citation>
    <scope>NUCLEOTIDE SEQUENCE [LARGE SCALE GENOMIC DNA]</scope>
    <source>
        <strain evidence="2 3">LMG 31462</strain>
    </source>
</reference>
<dbReference type="EMBL" id="WNXC01000010">
    <property type="protein sequence ID" value="MBB2151637.1"/>
    <property type="molecule type" value="Genomic_DNA"/>
</dbReference>
<gene>
    <name evidence="2" type="ORF">GM920_22240</name>
</gene>
<evidence type="ECO:0000259" key="1">
    <source>
        <dbReference type="Pfam" id="PF00753"/>
    </source>
</evidence>
<comment type="caution">
    <text evidence="2">The sequence shown here is derived from an EMBL/GenBank/DDBJ whole genome shotgun (WGS) entry which is preliminary data.</text>
</comment>
<feature type="domain" description="Metallo-beta-lactamase" evidence="1">
    <location>
        <begin position="28"/>
        <end position="81"/>
    </location>
</feature>
<dbReference type="Gene3D" id="3.60.15.10">
    <property type="entry name" value="Ribonuclease Z/Hydroxyacylglutathione hydrolase-like"/>
    <property type="match status" value="1"/>
</dbReference>
<dbReference type="PANTHER" id="PTHR30619:SF1">
    <property type="entry name" value="RECOMBINATION PROTEIN 2"/>
    <property type="match status" value="1"/>
</dbReference>
<dbReference type="Pfam" id="PF00753">
    <property type="entry name" value="Lactamase_B"/>
    <property type="match status" value="1"/>
</dbReference>
<accession>A0ABR6F270</accession>
<dbReference type="Proteomes" id="UP000636110">
    <property type="component" value="Unassembled WGS sequence"/>
</dbReference>
<organism evidence="2 3">
    <name type="scientific">Pedobacter gandavensis</name>
    <dbReference type="NCBI Taxonomy" id="2679963"/>
    <lineage>
        <taxon>Bacteria</taxon>
        <taxon>Pseudomonadati</taxon>
        <taxon>Bacteroidota</taxon>
        <taxon>Sphingobacteriia</taxon>
        <taxon>Sphingobacteriales</taxon>
        <taxon>Sphingobacteriaceae</taxon>
        <taxon>Pedobacter</taxon>
    </lineage>
</organism>
<evidence type="ECO:0000313" key="2">
    <source>
        <dbReference type="EMBL" id="MBB2151637.1"/>
    </source>
</evidence>
<keyword evidence="3" id="KW-1185">Reference proteome</keyword>